<comment type="similarity">
    <text evidence="2">Belongs to the SRP19 family.</text>
</comment>
<name>A0A3P7CVW4_SCHSO</name>
<evidence type="ECO:0000256" key="3">
    <source>
        <dbReference type="ARBA" id="ARBA00022490"/>
    </source>
</evidence>
<dbReference type="Gene3D" id="3.30.56.30">
    <property type="entry name" value="Signal recognition particle, SRP19-like subunit"/>
    <property type="match status" value="1"/>
</dbReference>
<evidence type="ECO:0000256" key="2">
    <source>
        <dbReference type="ARBA" id="ARBA00008910"/>
    </source>
</evidence>
<evidence type="ECO:0000313" key="9">
    <source>
        <dbReference type="Proteomes" id="UP000275846"/>
    </source>
</evidence>
<evidence type="ECO:0008006" key="10">
    <source>
        <dbReference type="Google" id="ProtNLM"/>
    </source>
</evidence>
<comment type="subcellular location">
    <subcellularLocation>
        <location evidence="1">Cytoplasm</location>
    </subcellularLocation>
</comment>
<dbReference type="EMBL" id="UYSU01040215">
    <property type="protein sequence ID" value="VDM02100.1"/>
    <property type="molecule type" value="Genomic_DNA"/>
</dbReference>
<sequence length="147" mass="16912">MSRLVSGLNLIRTSIRSQCSSRRWICIYPVYINSRVPRSRGRKVSVEQAVDNPKHTEICAILQNIGIQHLAENKVYSRERDPAETQTRWRIRVQLKNDDGSLTNEQFPTRHSLLLYLGKTIPMLKSRHSGGQGSDQVPYKGKKGKRR</sequence>
<dbReference type="AlphaFoldDB" id="A0A3P7CVW4"/>
<keyword evidence="9" id="KW-1185">Reference proteome</keyword>
<comment type="function">
    <text evidence="6">Component of the signal recognition particle (SRP) complex, a ribonucleoprotein complex that mediates the cotranslational targeting of secretory and membrane proteins to the endoplasmic reticulum (ER). Binds directly to 7SL RNA. Mediates binding of SRP54 to the SRP complex.</text>
</comment>
<evidence type="ECO:0000256" key="1">
    <source>
        <dbReference type="ARBA" id="ARBA00004496"/>
    </source>
</evidence>
<protein>
    <recommendedName>
        <fullName evidence="10">Signal recognition particle 19 kDa protein</fullName>
    </recommendedName>
</protein>
<dbReference type="GO" id="GO:0008312">
    <property type="term" value="F:7S RNA binding"/>
    <property type="evidence" value="ECO:0007669"/>
    <property type="project" value="InterPro"/>
</dbReference>
<dbReference type="Proteomes" id="UP000275846">
    <property type="component" value="Unassembled WGS sequence"/>
</dbReference>
<dbReference type="OrthoDB" id="2190947at2759"/>
<evidence type="ECO:0000256" key="4">
    <source>
        <dbReference type="ARBA" id="ARBA00023135"/>
    </source>
</evidence>
<organism evidence="8 9">
    <name type="scientific">Schistocephalus solidus</name>
    <name type="common">Tapeworm</name>
    <dbReference type="NCBI Taxonomy" id="70667"/>
    <lineage>
        <taxon>Eukaryota</taxon>
        <taxon>Metazoa</taxon>
        <taxon>Spiralia</taxon>
        <taxon>Lophotrochozoa</taxon>
        <taxon>Platyhelminthes</taxon>
        <taxon>Cestoda</taxon>
        <taxon>Eucestoda</taxon>
        <taxon>Diphyllobothriidea</taxon>
        <taxon>Diphyllobothriidae</taxon>
        <taxon>Schistocephalus</taxon>
    </lineage>
</organism>
<evidence type="ECO:0000256" key="5">
    <source>
        <dbReference type="ARBA" id="ARBA00023274"/>
    </source>
</evidence>
<proteinExistence type="inferred from homology"/>
<dbReference type="SUPFAM" id="SSF69695">
    <property type="entry name" value="SRP19"/>
    <property type="match status" value="1"/>
</dbReference>
<keyword evidence="3" id="KW-0963">Cytoplasm</keyword>
<dbReference type="GO" id="GO:0005786">
    <property type="term" value="C:signal recognition particle, endoplasmic reticulum targeting"/>
    <property type="evidence" value="ECO:0007669"/>
    <property type="project" value="UniProtKB-KW"/>
</dbReference>
<dbReference type="InterPro" id="IPR002778">
    <property type="entry name" value="Signal_recog_particle_SRP19"/>
</dbReference>
<dbReference type="PANTHER" id="PTHR17453:SF0">
    <property type="entry name" value="SIGNAL RECOGNITION PARTICLE 19 KDA PROTEIN"/>
    <property type="match status" value="1"/>
</dbReference>
<dbReference type="STRING" id="70667.A0A3P7CVW4"/>
<dbReference type="InterPro" id="IPR036521">
    <property type="entry name" value="SRP19-like_sf"/>
</dbReference>
<feature type="region of interest" description="Disordered" evidence="7">
    <location>
        <begin position="125"/>
        <end position="147"/>
    </location>
</feature>
<evidence type="ECO:0000256" key="7">
    <source>
        <dbReference type="SAM" id="MobiDB-lite"/>
    </source>
</evidence>
<keyword evidence="4" id="KW-0733">Signal recognition particle</keyword>
<evidence type="ECO:0000256" key="6">
    <source>
        <dbReference type="ARBA" id="ARBA00045518"/>
    </source>
</evidence>
<keyword evidence="5" id="KW-0687">Ribonucleoprotein</keyword>
<reference evidence="8 9" key="1">
    <citation type="submission" date="2018-11" db="EMBL/GenBank/DDBJ databases">
        <authorList>
            <consortium name="Pathogen Informatics"/>
        </authorList>
    </citation>
    <scope>NUCLEOTIDE SEQUENCE [LARGE SCALE GENOMIC DNA]</scope>
    <source>
        <strain evidence="8 9">NST_G2</strain>
    </source>
</reference>
<accession>A0A3P7CVW4</accession>
<dbReference type="PANTHER" id="PTHR17453">
    <property type="entry name" value="SIGNAL RECOGNITION PARTICLE 19 KD PROTEIN"/>
    <property type="match status" value="1"/>
</dbReference>
<dbReference type="GO" id="GO:0006617">
    <property type="term" value="P:SRP-dependent cotranslational protein targeting to membrane, signal sequence recognition"/>
    <property type="evidence" value="ECO:0007669"/>
    <property type="project" value="TreeGrafter"/>
</dbReference>
<gene>
    <name evidence="8" type="ORF">SSLN_LOCUS15714</name>
</gene>
<evidence type="ECO:0000313" key="8">
    <source>
        <dbReference type="EMBL" id="VDM02100.1"/>
    </source>
</evidence>
<dbReference type="Pfam" id="PF01922">
    <property type="entry name" value="SRP19"/>
    <property type="match status" value="1"/>
</dbReference>